<accession>A0ACC0Z586</accession>
<sequence>MSTNKDRIEKLELDVQKLSDNSAKWFESLEKSLENIASSIKEGFLGGQYKTDGENSQSSNKGFGETCHSSWNGHHRSRQGEGSYIRPLKMDFPRFSREEPIIWLDRVAQYFELQQTPEE</sequence>
<gene>
    <name evidence="1" type="ORF">Pint_04289</name>
</gene>
<protein>
    <submittedName>
        <fullName evidence="1">Uncharacterized protein</fullName>
    </submittedName>
</protein>
<dbReference type="Proteomes" id="UP001163603">
    <property type="component" value="Chromosome 3"/>
</dbReference>
<evidence type="ECO:0000313" key="2">
    <source>
        <dbReference type="Proteomes" id="UP001163603"/>
    </source>
</evidence>
<dbReference type="EMBL" id="CM047738">
    <property type="protein sequence ID" value="KAJ0046471.1"/>
    <property type="molecule type" value="Genomic_DNA"/>
</dbReference>
<keyword evidence="2" id="KW-1185">Reference proteome</keyword>
<proteinExistence type="predicted"/>
<reference evidence="2" key="1">
    <citation type="journal article" date="2023" name="G3 (Bethesda)">
        <title>Genome assembly and association tests identify interacting loci associated with vigor, precocity, and sex in interspecific pistachio rootstocks.</title>
        <authorList>
            <person name="Palmer W."/>
            <person name="Jacygrad E."/>
            <person name="Sagayaradj S."/>
            <person name="Cavanaugh K."/>
            <person name="Han R."/>
            <person name="Bertier L."/>
            <person name="Beede B."/>
            <person name="Kafkas S."/>
            <person name="Golino D."/>
            <person name="Preece J."/>
            <person name="Michelmore R."/>
        </authorList>
    </citation>
    <scope>NUCLEOTIDE SEQUENCE [LARGE SCALE GENOMIC DNA]</scope>
</reference>
<evidence type="ECO:0000313" key="1">
    <source>
        <dbReference type="EMBL" id="KAJ0046471.1"/>
    </source>
</evidence>
<comment type="caution">
    <text evidence="1">The sequence shown here is derived from an EMBL/GenBank/DDBJ whole genome shotgun (WGS) entry which is preliminary data.</text>
</comment>
<organism evidence="1 2">
    <name type="scientific">Pistacia integerrima</name>
    <dbReference type="NCBI Taxonomy" id="434235"/>
    <lineage>
        <taxon>Eukaryota</taxon>
        <taxon>Viridiplantae</taxon>
        <taxon>Streptophyta</taxon>
        <taxon>Embryophyta</taxon>
        <taxon>Tracheophyta</taxon>
        <taxon>Spermatophyta</taxon>
        <taxon>Magnoliopsida</taxon>
        <taxon>eudicotyledons</taxon>
        <taxon>Gunneridae</taxon>
        <taxon>Pentapetalae</taxon>
        <taxon>rosids</taxon>
        <taxon>malvids</taxon>
        <taxon>Sapindales</taxon>
        <taxon>Anacardiaceae</taxon>
        <taxon>Pistacia</taxon>
    </lineage>
</organism>
<name>A0ACC0Z586_9ROSI</name>